<dbReference type="EMBL" id="MU251465">
    <property type="protein sequence ID" value="KAG9234393.1"/>
    <property type="molecule type" value="Genomic_DNA"/>
</dbReference>
<proteinExistence type="predicted"/>
<evidence type="ECO:0000256" key="2">
    <source>
        <dbReference type="SAM" id="Phobius"/>
    </source>
</evidence>
<evidence type="ECO:0000313" key="3">
    <source>
        <dbReference type="EMBL" id="KAG9234393.1"/>
    </source>
</evidence>
<keyword evidence="2" id="KW-0812">Transmembrane</keyword>
<evidence type="ECO:0000313" key="4">
    <source>
        <dbReference type="Proteomes" id="UP000824998"/>
    </source>
</evidence>
<feature type="region of interest" description="Disordered" evidence="1">
    <location>
        <begin position="57"/>
        <end position="79"/>
    </location>
</feature>
<gene>
    <name evidence="3" type="ORF">BJ875DRAFT_16153</name>
</gene>
<accession>A0A9P7YJY2</accession>
<feature type="transmembrane region" description="Helical" evidence="2">
    <location>
        <begin position="158"/>
        <end position="181"/>
    </location>
</feature>
<name>A0A9P7YJY2_9HELO</name>
<sequence>MEHHRRPRDDNMDPRQQAQSRSQLQKMDADQIRNEGPPPTIMPELHRRYVSQPRNLYSHRSSRAHPYRTMYSNSPNTPNPRVASQFYSSQPYRRSSGPRNIQQALHRQQVLTDHLIQRAQTGYLATTPNRNPSPPSHMPSYRDYILENACRYEADLPALFPSSVGMYNFMLFMVPASYLFIKIS</sequence>
<keyword evidence="4" id="KW-1185">Reference proteome</keyword>
<dbReference type="AlphaFoldDB" id="A0A9P7YJY2"/>
<comment type="caution">
    <text evidence="3">The sequence shown here is derived from an EMBL/GenBank/DDBJ whole genome shotgun (WGS) entry which is preliminary data.</text>
</comment>
<reference evidence="3" key="1">
    <citation type="journal article" date="2021" name="IMA Fungus">
        <title>Genomic characterization of three marine fungi, including Emericellopsis atlantica sp. nov. with signatures of a generalist lifestyle and marine biomass degradation.</title>
        <authorList>
            <person name="Hagestad O.C."/>
            <person name="Hou L."/>
            <person name="Andersen J.H."/>
            <person name="Hansen E.H."/>
            <person name="Altermark B."/>
            <person name="Li C."/>
            <person name="Kuhnert E."/>
            <person name="Cox R.J."/>
            <person name="Crous P.W."/>
            <person name="Spatafora J.W."/>
            <person name="Lail K."/>
            <person name="Amirebrahimi M."/>
            <person name="Lipzen A."/>
            <person name="Pangilinan J."/>
            <person name="Andreopoulos W."/>
            <person name="Hayes R.D."/>
            <person name="Ng V."/>
            <person name="Grigoriev I.V."/>
            <person name="Jackson S.A."/>
            <person name="Sutton T.D.S."/>
            <person name="Dobson A.D.W."/>
            <person name="Rama T."/>
        </authorList>
    </citation>
    <scope>NUCLEOTIDE SEQUENCE</scope>
    <source>
        <strain evidence="3">TRa018bII</strain>
    </source>
</reference>
<keyword evidence="2" id="KW-1133">Transmembrane helix</keyword>
<dbReference type="Proteomes" id="UP000824998">
    <property type="component" value="Unassembled WGS sequence"/>
</dbReference>
<keyword evidence="2" id="KW-0472">Membrane</keyword>
<feature type="compositionally biased region" description="Polar residues" evidence="1">
    <location>
        <begin position="14"/>
        <end position="25"/>
    </location>
</feature>
<organism evidence="3 4">
    <name type="scientific">Amylocarpus encephaloides</name>
    <dbReference type="NCBI Taxonomy" id="45428"/>
    <lineage>
        <taxon>Eukaryota</taxon>
        <taxon>Fungi</taxon>
        <taxon>Dikarya</taxon>
        <taxon>Ascomycota</taxon>
        <taxon>Pezizomycotina</taxon>
        <taxon>Leotiomycetes</taxon>
        <taxon>Helotiales</taxon>
        <taxon>Helotiales incertae sedis</taxon>
        <taxon>Amylocarpus</taxon>
    </lineage>
</organism>
<feature type="region of interest" description="Disordered" evidence="1">
    <location>
        <begin position="1"/>
        <end position="45"/>
    </location>
</feature>
<evidence type="ECO:0000256" key="1">
    <source>
        <dbReference type="SAM" id="MobiDB-lite"/>
    </source>
</evidence>
<feature type="compositionally biased region" description="Basic and acidic residues" evidence="1">
    <location>
        <begin position="1"/>
        <end position="13"/>
    </location>
</feature>
<protein>
    <submittedName>
        <fullName evidence="3">Uncharacterized protein</fullName>
    </submittedName>
</protein>